<dbReference type="PANTHER" id="PTHR35335">
    <property type="entry name" value="UPF0716 PROTEIN FXSA"/>
    <property type="match status" value="1"/>
</dbReference>
<accession>A0ABT0R2I1</accession>
<keyword evidence="2" id="KW-0472">Membrane</keyword>
<evidence type="ECO:0000313" key="4">
    <source>
        <dbReference type="Proteomes" id="UP001203761"/>
    </source>
</evidence>
<dbReference type="RefSeq" id="WP_249738207.1">
    <property type="nucleotide sequence ID" value="NZ_JAKNCJ010000008.1"/>
</dbReference>
<gene>
    <name evidence="3" type="ORF">Bequi_12190</name>
</gene>
<dbReference type="Pfam" id="PF04186">
    <property type="entry name" value="FxsA"/>
    <property type="match status" value="1"/>
</dbReference>
<feature type="transmembrane region" description="Helical" evidence="2">
    <location>
        <begin position="43"/>
        <end position="64"/>
    </location>
</feature>
<keyword evidence="4" id="KW-1185">Reference proteome</keyword>
<feature type="transmembrane region" description="Helical" evidence="2">
    <location>
        <begin position="92"/>
        <end position="118"/>
    </location>
</feature>
<sequence length="179" mass="18578">MSTTPQPSDRPSRRGALLPLGVLALGAAELAILIWIGMSTSVWWALLIVGIGWIIGAALVITAGQQSFTRLRSLVRAARGAGSVEDHLSRPVFTLLSALLFFFPGILTDLAGLVLLLVPVQRRAVRSMGLASGSGAANRVLYRREAGGVIDGEIVIGPASGSGSSAAEPPRSAPTITQD</sequence>
<dbReference type="NCBIfam" id="NF008528">
    <property type="entry name" value="PRK11463.1-2"/>
    <property type="match status" value="1"/>
</dbReference>
<feature type="region of interest" description="Disordered" evidence="1">
    <location>
        <begin position="159"/>
        <end position="179"/>
    </location>
</feature>
<dbReference type="Proteomes" id="UP001203761">
    <property type="component" value="Unassembled WGS sequence"/>
</dbReference>
<feature type="transmembrane region" description="Helical" evidence="2">
    <location>
        <begin position="16"/>
        <end position="36"/>
    </location>
</feature>
<name>A0ABT0R2I1_9MICO</name>
<comment type="caution">
    <text evidence="3">The sequence shown here is derived from an EMBL/GenBank/DDBJ whole genome shotgun (WGS) entry which is preliminary data.</text>
</comment>
<organism evidence="3 4">
    <name type="scientific">Brachybacterium equifaecis</name>
    <dbReference type="NCBI Taxonomy" id="2910770"/>
    <lineage>
        <taxon>Bacteria</taxon>
        <taxon>Bacillati</taxon>
        <taxon>Actinomycetota</taxon>
        <taxon>Actinomycetes</taxon>
        <taxon>Micrococcales</taxon>
        <taxon>Dermabacteraceae</taxon>
        <taxon>Brachybacterium</taxon>
    </lineage>
</organism>
<protein>
    <submittedName>
        <fullName evidence="3">FxsA family protein</fullName>
    </submittedName>
</protein>
<keyword evidence="2" id="KW-0812">Transmembrane</keyword>
<reference evidence="3" key="1">
    <citation type="submission" date="2022-02" db="EMBL/GenBank/DDBJ databases">
        <authorList>
            <person name="Lee M."/>
            <person name="Kim S.-J."/>
            <person name="Jung M.-Y."/>
        </authorList>
    </citation>
    <scope>NUCLEOTIDE SEQUENCE</scope>
    <source>
        <strain evidence="3">JHP9</strain>
    </source>
</reference>
<proteinExistence type="predicted"/>
<dbReference type="PANTHER" id="PTHR35335:SF1">
    <property type="entry name" value="UPF0716 PROTEIN FXSA"/>
    <property type="match status" value="1"/>
</dbReference>
<keyword evidence="2" id="KW-1133">Transmembrane helix</keyword>
<dbReference type="InterPro" id="IPR007313">
    <property type="entry name" value="FxsA"/>
</dbReference>
<evidence type="ECO:0000256" key="1">
    <source>
        <dbReference type="SAM" id="MobiDB-lite"/>
    </source>
</evidence>
<evidence type="ECO:0000256" key="2">
    <source>
        <dbReference type="SAM" id="Phobius"/>
    </source>
</evidence>
<evidence type="ECO:0000313" key="3">
    <source>
        <dbReference type="EMBL" id="MCL6424127.1"/>
    </source>
</evidence>
<dbReference type="EMBL" id="JAKNCJ010000008">
    <property type="protein sequence ID" value="MCL6424127.1"/>
    <property type="molecule type" value="Genomic_DNA"/>
</dbReference>